<dbReference type="EnsemblPlants" id="OBART03G34010.1">
    <property type="protein sequence ID" value="OBART03G34010.1"/>
    <property type="gene ID" value="OBART03G34010"/>
</dbReference>
<evidence type="ECO:0000313" key="2">
    <source>
        <dbReference type="Proteomes" id="UP000026960"/>
    </source>
</evidence>
<reference evidence="1" key="2">
    <citation type="submission" date="2015-06" db="UniProtKB">
        <authorList>
            <consortium name="EnsemblPlants"/>
        </authorList>
    </citation>
    <scope>IDENTIFICATION</scope>
</reference>
<organism evidence="1">
    <name type="scientific">Oryza barthii</name>
    <dbReference type="NCBI Taxonomy" id="65489"/>
    <lineage>
        <taxon>Eukaryota</taxon>
        <taxon>Viridiplantae</taxon>
        <taxon>Streptophyta</taxon>
        <taxon>Embryophyta</taxon>
        <taxon>Tracheophyta</taxon>
        <taxon>Spermatophyta</taxon>
        <taxon>Magnoliopsida</taxon>
        <taxon>Liliopsida</taxon>
        <taxon>Poales</taxon>
        <taxon>Poaceae</taxon>
        <taxon>BOP clade</taxon>
        <taxon>Oryzoideae</taxon>
        <taxon>Oryzeae</taxon>
        <taxon>Oryzinae</taxon>
        <taxon>Oryza</taxon>
    </lineage>
</organism>
<name>A0A0G2KBM2_9ORYZ</name>
<dbReference type="Gramene" id="OBART03G34010.1">
    <property type="protein sequence ID" value="OBART03G34010.1"/>
    <property type="gene ID" value="OBART03G34010"/>
</dbReference>
<dbReference type="Proteomes" id="UP000026960">
    <property type="component" value="Chromosome 3"/>
</dbReference>
<accession>A0A0G2KBM2</accession>
<evidence type="ECO:0000313" key="1">
    <source>
        <dbReference type="EnsemblPlants" id="OBART03G34010.1"/>
    </source>
</evidence>
<reference evidence="1" key="1">
    <citation type="journal article" date="2009" name="Rice">
        <title>De Novo Next Generation Sequencing of Plant Genomes.</title>
        <authorList>
            <person name="Rounsley S."/>
            <person name="Marri P.R."/>
            <person name="Yu Y."/>
            <person name="He R."/>
            <person name="Sisneros N."/>
            <person name="Goicoechea J.L."/>
            <person name="Lee S.J."/>
            <person name="Angelova A."/>
            <person name="Kudrna D."/>
            <person name="Luo M."/>
            <person name="Affourtit J."/>
            <person name="Desany B."/>
            <person name="Knight J."/>
            <person name="Niazi F."/>
            <person name="Egholm M."/>
            <person name="Wing R.A."/>
        </authorList>
    </citation>
    <scope>NUCLEOTIDE SEQUENCE [LARGE SCALE GENOMIC DNA]</scope>
    <source>
        <strain evidence="1">cv. IRGC 105608</strain>
    </source>
</reference>
<sequence length="9" mass="1089">MRSIDRGRV</sequence>
<proteinExistence type="predicted"/>
<protein>
    <submittedName>
        <fullName evidence="1">Uncharacterized protein</fullName>
    </submittedName>
</protein>
<keyword evidence="2" id="KW-1185">Reference proteome</keyword>